<dbReference type="EMBL" id="KN823033">
    <property type="protein sequence ID" value="KIO25935.1"/>
    <property type="molecule type" value="Genomic_DNA"/>
</dbReference>
<dbReference type="HOGENOM" id="CLU_1050509_0_0_1"/>
<reference evidence="2 3" key="1">
    <citation type="submission" date="2014-04" db="EMBL/GenBank/DDBJ databases">
        <authorList>
            <consortium name="DOE Joint Genome Institute"/>
            <person name="Kuo A."/>
            <person name="Girlanda M."/>
            <person name="Perotto S."/>
            <person name="Kohler A."/>
            <person name="Nagy L.G."/>
            <person name="Floudas D."/>
            <person name="Copeland A."/>
            <person name="Barry K.W."/>
            <person name="Cichocki N."/>
            <person name="Veneault-Fourrey C."/>
            <person name="LaButti K."/>
            <person name="Lindquist E.A."/>
            <person name="Lipzen A."/>
            <person name="Lundell T."/>
            <person name="Morin E."/>
            <person name="Murat C."/>
            <person name="Sun H."/>
            <person name="Tunlid A."/>
            <person name="Henrissat B."/>
            <person name="Grigoriev I.V."/>
            <person name="Hibbett D.S."/>
            <person name="Martin F."/>
            <person name="Nordberg H.P."/>
            <person name="Cantor M.N."/>
            <person name="Hua S.X."/>
        </authorList>
    </citation>
    <scope>NUCLEOTIDE SEQUENCE [LARGE SCALE GENOMIC DNA]</scope>
    <source>
        <strain evidence="2 3">MUT 4182</strain>
    </source>
</reference>
<gene>
    <name evidence="2" type="ORF">M407DRAFT_236305</name>
</gene>
<evidence type="ECO:0000313" key="2">
    <source>
        <dbReference type="EMBL" id="KIO25935.1"/>
    </source>
</evidence>
<evidence type="ECO:0000256" key="1">
    <source>
        <dbReference type="SAM" id="MobiDB-lite"/>
    </source>
</evidence>
<protein>
    <submittedName>
        <fullName evidence="2">Uncharacterized protein</fullName>
    </submittedName>
</protein>
<proteinExistence type="predicted"/>
<name>A0A0C3Q858_9AGAM</name>
<dbReference type="Proteomes" id="UP000054248">
    <property type="component" value="Unassembled WGS sequence"/>
</dbReference>
<reference evidence="3" key="2">
    <citation type="submission" date="2015-01" db="EMBL/GenBank/DDBJ databases">
        <title>Evolutionary Origins and Diversification of the Mycorrhizal Mutualists.</title>
        <authorList>
            <consortium name="DOE Joint Genome Institute"/>
            <consortium name="Mycorrhizal Genomics Consortium"/>
            <person name="Kohler A."/>
            <person name="Kuo A."/>
            <person name="Nagy L.G."/>
            <person name="Floudas D."/>
            <person name="Copeland A."/>
            <person name="Barry K.W."/>
            <person name="Cichocki N."/>
            <person name="Veneault-Fourrey C."/>
            <person name="LaButti K."/>
            <person name="Lindquist E.A."/>
            <person name="Lipzen A."/>
            <person name="Lundell T."/>
            <person name="Morin E."/>
            <person name="Murat C."/>
            <person name="Riley R."/>
            <person name="Ohm R."/>
            <person name="Sun H."/>
            <person name="Tunlid A."/>
            <person name="Henrissat B."/>
            <person name="Grigoriev I.V."/>
            <person name="Hibbett D.S."/>
            <person name="Martin F."/>
        </authorList>
    </citation>
    <scope>NUCLEOTIDE SEQUENCE [LARGE SCALE GENOMIC DNA]</scope>
    <source>
        <strain evidence="3">MUT 4182</strain>
    </source>
</reference>
<organism evidence="2 3">
    <name type="scientific">Tulasnella calospora MUT 4182</name>
    <dbReference type="NCBI Taxonomy" id="1051891"/>
    <lineage>
        <taxon>Eukaryota</taxon>
        <taxon>Fungi</taxon>
        <taxon>Dikarya</taxon>
        <taxon>Basidiomycota</taxon>
        <taxon>Agaricomycotina</taxon>
        <taxon>Agaricomycetes</taxon>
        <taxon>Cantharellales</taxon>
        <taxon>Tulasnellaceae</taxon>
        <taxon>Tulasnella</taxon>
    </lineage>
</organism>
<dbReference type="AlphaFoldDB" id="A0A0C3Q858"/>
<evidence type="ECO:0000313" key="3">
    <source>
        <dbReference type="Proteomes" id="UP000054248"/>
    </source>
</evidence>
<feature type="region of interest" description="Disordered" evidence="1">
    <location>
        <begin position="185"/>
        <end position="204"/>
    </location>
</feature>
<accession>A0A0C3Q858</accession>
<sequence>MLLLMRYSAPPIVPHCRAGFIGCTRFRERKSAPGSELRVGDNLRTAMVCSEVVGENRWRSKRGWPGPAIFGVPPFAALLLVTSVWVGSCCIAEGILSYMLHFDLGRLLMLLKGREGGAEEEAEAESGIGRAGYGPNLQSTLRLGSSPAFDDEPVARYSSLIVGTFHYRSMSPFLPIRGEVDVLQHQASGGHPSSSEGSWRTMSSTERSLLGSFETVGEVDEVGALREPSNGVGCSSYGMGVACLKPFRPCPESRDRHTAEHFQIA</sequence>
<keyword evidence="3" id="KW-1185">Reference proteome</keyword>